<dbReference type="EMBL" id="CP011309">
    <property type="protein sequence ID" value="AKF27881.1"/>
    <property type="molecule type" value="Genomic_DNA"/>
</dbReference>
<feature type="transmembrane region" description="Helical" evidence="1">
    <location>
        <begin position="138"/>
        <end position="159"/>
    </location>
</feature>
<dbReference type="AlphaFoldDB" id="A0A0F6Z686"/>
<reference evidence="2 3" key="1">
    <citation type="submission" date="2015-04" db="EMBL/GenBank/DDBJ databases">
        <title>Complete Genome Sequence of Brevibacterium flavum ATCC 15168.</title>
        <authorList>
            <person name="Ahn J."/>
            <person name="Park G."/>
            <person name="Jeon W."/>
            <person name="Jang Y."/>
            <person name="Jang M."/>
            <person name="Lee H."/>
            <person name="Lee H."/>
        </authorList>
    </citation>
    <scope>NUCLEOTIDE SEQUENCE [LARGE SCALE GENOMIC DNA]</scope>
    <source>
        <strain evidence="2 3">ATCC 15168</strain>
    </source>
</reference>
<dbReference type="Pfam" id="PF09534">
    <property type="entry name" value="Trp_oprn_chp"/>
    <property type="match status" value="1"/>
</dbReference>
<gene>
    <name evidence="2" type="ORF">YH66_10125</name>
</gene>
<keyword evidence="1" id="KW-0472">Membrane</keyword>
<dbReference type="PATRIC" id="fig|92706.3.peg.2124"/>
<dbReference type="InterPro" id="IPR011746">
    <property type="entry name" value="Trp_synth-assoc_CHP"/>
</dbReference>
<protein>
    <submittedName>
        <fullName evidence="2">Membrane protein</fullName>
    </submittedName>
</protein>
<organism evidence="2 3">
    <name type="scientific">[Brevibacterium] flavum</name>
    <dbReference type="NCBI Taxonomy" id="92706"/>
    <lineage>
        <taxon>Bacteria</taxon>
        <taxon>Bacillati</taxon>
        <taxon>Actinomycetota</taxon>
        <taxon>Actinomycetes</taxon>
        <taxon>Mycobacteriales</taxon>
        <taxon>Corynebacteriaceae</taxon>
        <taxon>Corynebacterium</taxon>
    </lineage>
</organism>
<evidence type="ECO:0000256" key="1">
    <source>
        <dbReference type="SAM" id="Phobius"/>
    </source>
</evidence>
<feature type="transmembrane region" description="Helical" evidence="1">
    <location>
        <begin position="76"/>
        <end position="96"/>
    </location>
</feature>
<sequence>MKPRVLSALGIGAGALVVWISSRMNWVTIEAFDDKSGSVTQSIVGATWSTEIMALALALLAAFAAALVLKRMGRRIIGGISALIAVGASLSPLALLTQDPDAERARTLLTSGVASQKANSGTLLSDWAEIINITTHPLAAVVAMIGCALALVGGVVLAMRPGEDTAKSNQYERKQARAEKIHTDLAQDPDSGRVMWDALDEDIDFTEKTQKSKETPGQS</sequence>
<name>A0A0F6Z686_9CORY</name>
<feature type="transmembrane region" description="Helical" evidence="1">
    <location>
        <begin position="47"/>
        <end position="69"/>
    </location>
</feature>
<dbReference type="RefSeq" id="WP_003856408.1">
    <property type="nucleotide sequence ID" value="NZ_CP011309.1"/>
</dbReference>
<keyword evidence="1" id="KW-0812">Transmembrane</keyword>
<dbReference type="InterPro" id="IPR019051">
    <property type="entry name" value="Trp_biosyn_TM_oprn/chp"/>
</dbReference>
<dbReference type="HOGENOM" id="CLU_084749_0_1_11"/>
<proteinExistence type="predicted"/>
<keyword evidence="1" id="KW-1133">Transmembrane helix</keyword>
<dbReference type="Proteomes" id="UP000034037">
    <property type="component" value="Chromosome"/>
</dbReference>
<evidence type="ECO:0000313" key="2">
    <source>
        <dbReference type="EMBL" id="AKF27881.1"/>
    </source>
</evidence>
<dbReference type="NCBIfam" id="TIGR02234">
    <property type="entry name" value="trp_oprn_chp"/>
    <property type="match status" value="1"/>
</dbReference>
<evidence type="ECO:0000313" key="3">
    <source>
        <dbReference type="Proteomes" id="UP000034037"/>
    </source>
</evidence>
<keyword evidence="3" id="KW-1185">Reference proteome</keyword>
<accession>A0A0F6Z686</accession>